<evidence type="ECO:0000313" key="1">
    <source>
        <dbReference type="EMBL" id="KKK72397.1"/>
    </source>
</evidence>
<dbReference type="AlphaFoldDB" id="A0A0F8XTJ0"/>
<accession>A0A0F8XTJ0</accession>
<reference evidence="1" key="1">
    <citation type="journal article" date="2015" name="Nature">
        <title>Complex archaea that bridge the gap between prokaryotes and eukaryotes.</title>
        <authorList>
            <person name="Spang A."/>
            <person name="Saw J.H."/>
            <person name="Jorgensen S.L."/>
            <person name="Zaremba-Niedzwiedzka K."/>
            <person name="Martijn J."/>
            <person name="Lind A.E."/>
            <person name="van Eijk R."/>
            <person name="Schleper C."/>
            <person name="Guy L."/>
            <person name="Ettema T.J."/>
        </authorList>
    </citation>
    <scope>NUCLEOTIDE SEQUENCE</scope>
</reference>
<comment type="caution">
    <text evidence="1">The sequence shown here is derived from an EMBL/GenBank/DDBJ whole genome shotgun (WGS) entry which is preliminary data.</text>
</comment>
<proteinExistence type="predicted"/>
<dbReference type="EMBL" id="LAZR01057273">
    <property type="protein sequence ID" value="KKK72397.1"/>
    <property type="molecule type" value="Genomic_DNA"/>
</dbReference>
<sequence length="46" mass="5150">VETSEIINGMHIKIYSCGVILLKNALNLSFLNLKTTGLIFFLQLII</sequence>
<name>A0A0F8XTJ0_9ZZZZ</name>
<gene>
    <name evidence="1" type="ORF">LCGC14_2904270</name>
</gene>
<organism evidence="1">
    <name type="scientific">marine sediment metagenome</name>
    <dbReference type="NCBI Taxonomy" id="412755"/>
    <lineage>
        <taxon>unclassified sequences</taxon>
        <taxon>metagenomes</taxon>
        <taxon>ecological metagenomes</taxon>
    </lineage>
</organism>
<feature type="non-terminal residue" evidence="1">
    <location>
        <position position="1"/>
    </location>
</feature>
<protein>
    <submittedName>
        <fullName evidence="1">Uncharacterized protein</fullName>
    </submittedName>
</protein>